<accession>A0A2N4U3Z4</accession>
<dbReference type="AlphaFoldDB" id="A0A2N4U3Z4"/>
<gene>
    <name evidence="9" type="ORF">CR159_10635</name>
</gene>
<name>A0A2N4U3Z4_9BURK</name>
<dbReference type="OrthoDB" id="8851832at2"/>
<protein>
    <recommendedName>
        <fullName evidence="6">Medium/long-chain acyl-CoA thioesterase YigI</fullName>
        <ecNumber evidence="5">3.1.2.20</ecNumber>
    </recommendedName>
</protein>
<keyword evidence="1" id="KW-0378">Hydrolase</keyword>
<evidence type="ECO:0000256" key="6">
    <source>
        <dbReference type="ARBA" id="ARBA00040062"/>
    </source>
</evidence>
<reference evidence="9 10" key="1">
    <citation type="submission" date="2017-10" db="EMBL/GenBank/DDBJ databases">
        <title>Two draft genome sequences of Pusillimonas sp. strains isolated from a nitrate- and radionuclide-contaminated groundwater in Russia.</title>
        <authorList>
            <person name="Grouzdev D.S."/>
            <person name="Tourova T.P."/>
            <person name="Goeva M.A."/>
            <person name="Babich T.L."/>
            <person name="Sokolova D.S."/>
            <person name="Abdullin R."/>
            <person name="Poltaraus A.B."/>
            <person name="Toshchakov S.V."/>
            <person name="Nazina T.N."/>
        </authorList>
    </citation>
    <scope>NUCLEOTIDE SEQUENCE [LARGE SCALE GENOMIC DNA]</scope>
    <source>
        <strain evidence="9 10">JR1/69-3-13</strain>
    </source>
</reference>
<dbReference type="InterPro" id="IPR003736">
    <property type="entry name" value="PAAI_dom"/>
</dbReference>
<proteinExistence type="inferred from homology"/>
<evidence type="ECO:0000256" key="5">
    <source>
        <dbReference type="ARBA" id="ARBA00038894"/>
    </source>
</evidence>
<dbReference type="GO" id="GO:0047617">
    <property type="term" value="F:fatty acyl-CoA hydrolase activity"/>
    <property type="evidence" value="ECO:0007669"/>
    <property type="project" value="UniProtKB-EC"/>
</dbReference>
<evidence type="ECO:0000313" key="9">
    <source>
        <dbReference type="EMBL" id="PLC49745.1"/>
    </source>
</evidence>
<dbReference type="InterPro" id="IPR029069">
    <property type="entry name" value="HotDog_dom_sf"/>
</dbReference>
<sequence>MTDIAFASIPINNPFLERLGIQLTEWSPGYAEMRLDTSPDLGNRTGRIHGGVICTLLDSVCGYCGLYSAPGEPVLRSLTLSLTTNFVSSGEGTTLVAKGYIVRKGRSVFFARAEVWLDDIELLATAVGTFKYVRA</sequence>
<evidence type="ECO:0000259" key="8">
    <source>
        <dbReference type="Pfam" id="PF03061"/>
    </source>
</evidence>
<dbReference type="Gene3D" id="3.10.129.10">
    <property type="entry name" value="Hotdog Thioesterase"/>
    <property type="match status" value="1"/>
</dbReference>
<dbReference type="EC" id="3.1.2.20" evidence="5"/>
<dbReference type="SUPFAM" id="SSF54637">
    <property type="entry name" value="Thioesterase/thiol ester dehydrase-isomerase"/>
    <property type="match status" value="1"/>
</dbReference>
<evidence type="ECO:0000256" key="7">
    <source>
        <dbReference type="ARBA" id="ARBA00048062"/>
    </source>
</evidence>
<keyword evidence="10" id="KW-1185">Reference proteome</keyword>
<dbReference type="PANTHER" id="PTHR43240:SF20">
    <property type="entry name" value="MEDIUM_LONG-CHAIN ACYL-COA THIOESTERASE YIGI"/>
    <property type="match status" value="1"/>
</dbReference>
<dbReference type="Pfam" id="PF03061">
    <property type="entry name" value="4HBT"/>
    <property type="match status" value="1"/>
</dbReference>
<dbReference type="NCBIfam" id="TIGR00369">
    <property type="entry name" value="unchar_dom_1"/>
    <property type="match status" value="1"/>
</dbReference>
<dbReference type="EMBL" id="PDNW01000008">
    <property type="protein sequence ID" value="PLC49745.1"/>
    <property type="molecule type" value="Genomic_DNA"/>
</dbReference>
<comment type="catalytic activity">
    <reaction evidence="7">
        <text>a medium-chain fatty acyl-CoA + H2O = a medium-chain fatty acid + CoA + H(+)</text>
        <dbReference type="Rhea" id="RHEA:68184"/>
        <dbReference type="ChEBI" id="CHEBI:15377"/>
        <dbReference type="ChEBI" id="CHEBI:15378"/>
        <dbReference type="ChEBI" id="CHEBI:57287"/>
        <dbReference type="ChEBI" id="CHEBI:59558"/>
        <dbReference type="ChEBI" id="CHEBI:90546"/>
    </reaction>
</comment>
<evidence type="ECO:0000256" key="2">
    <source>
        <dbReference type="ARBA" id="ARBA00035880"/>
    </source>
</evidence>
<dbReference type="RefSeq" id="WP_102073941.1">
    <property type="nucleotide sequence ID" value="NZ_PDNW01000008.1"/>
</dbReference>
<evidence type="ECO:0000256" key="1">
    <source>
        <dbReference type="ARBA" id="ARBA00022801"/>
    </source>
</evidence>
<comment type="similarity">
    <text evidence="4">Belongs to the YigI thioesterase family.</text>
</comment>
<evidence type="ECO:0000256" key="4">
    <source>
        <dbReference type="ARBA" id="ARBA00038381"/>
    </source>
</evidence>
<dbReference type="InterPro" id="IPR006683">
    <property type="entry name" value="Thioestr_dom"/>
</dbReference>
<comment type="catalytic activity">
    <reaction evidence="2">
        <text>a fatty acyl-CoA + H2O = a fatty acid + CoA + H(+)</text>
        <dbReference type="Rhea" id="RHEA:16781"/>
        <dbReference type="ChEBI" id="CHEBI:15377"/>
        <dbReference type="ChEBI" id="CHEBI:15378"/>
        <dbReference type="ChEBI" id="CHEBI:28868"/>
        <dbReference type="ChEBI" id="CHEBI:57287"/>
        <dbReference type="ChEBI" id="CHEBI:77636"/>
        <dbReference type="EC" id="3.1.2.20"/>
    </reaction>
</comment>
<organism evidence="9 10">
    <name type="scientific">Pollutimonas subterranea</name>
    <dbReference type="NCBI Taxonomy" id="2045210"/>
    <lineage>
        <taxon>Bacteria</taxon>
        <taxon>Pseudomonadati</taxon>
        <taxon>Pseudomonadota</taxon>
        <taxon>Betaproteobacteria</taxon>
        <taxon>Burkholderiales</taxon>
        <taxon>Alcaligenaceae</taxon>
        <taxon>Pollutimonas</taxon>
    </lineage>
</organism>
<comment type="catalytic activity">
    <reaction evidence="3">
        <text>a long-chain fatty acyl-CoA + H2O = a long-chain fatty acid + CoA + H(+)</text>
        <dbReference type="Rhea" id="RHEA:67680"/>
        <dbReference type="ChEBI" id="CHEBI:15377"/>
        <dbReference type="ChEBI" id="CHEBI:15378"/>
        <dbReference type="ChEBI" id="CHEBI:57287"/>
        <dbReference type="ChEBI" id="CHEBI:57560"/>
        <dbReference type="ChEBI" id="CHEBI:83139"/>
    </reaction>
</comment>
<comment type="caution">
    <text evidence="9">The sequence shown here is derived from an EMBL/GenBank/DDBJ whole genome shotgun (WGS) entry which is preliminary data.</text>
</comment>
<dbReference type="CDD" id="cd03443">
    <property type="entry name" value="PaaI_thioesterase"/>
    <property type="match status" value="1"/>
</dbReference>
<evidence type="ECO:0000256" key="3">
    <source>
        <dbReference type="ARBA" id="ARBA00036002"/>
    </source>
</evidence>
<feature type="domain" description="Thioesterase" evidence="8">
    <location>
        <begin position="46"/>
        <end position="123"/>
    </location>
</feature>
<dbReference type="PANTHER" id="PTHR43240">
    <property type="entry name" value="1,4-DIHYDROXY-2-NAPHTHOYL-COA THIOESTERASE 1"/>
    <property type="match status" value="1"/>
</dbReference>
<dbReference type="Proteomes" id="UP000234190">
    <property type="component" value="Unassembled WGS sequence"/>
</dbReference>
<evidence type="ECO:0000313" key="10">
    <source>
        <dbReference type="Proteomes" id="UP000234190"/>
    </source>
</evidence>